<dbReference type="Proteomes" id="UP000828048">
    <property type="component" value="Chromosome 2"/>
</dbReference>
<gene>
    <name evidence="1" type="ORF">Vadar_020069</name>
</gene>
<proteinExistence type="predicted"/>
<sequence length="454" mass="48664">MSHIPEEILNHIFSYINKNPDRNSASLVCKTWYEVDRNSRHSVIIGNCYAVSPERVIKRFPAVKSLTIKGMPRVGGYQLGPTCVGFSGNGLDAIATNCRFLEHLDLLKCNAGHDNGHWLSCFPESFTSLISLNFSCLRGAVNLVDLEKLVARCPNLRNLRLSKLVPLTTLSKIAMLAPQLVELGLGPPGFVPHGVPPHLAFGIELHGFGPHVAPQPVQLGIAPHAPPQLAAFGVGPHGFVPNVAPQPVELGIAPHVDPQLAALGVGPHGFVPNVAPQPVELGFAPHVAAQLAALGHEIAPQLVELGIQHRQSYATLFEALRNWKSIRNLSLSGSQATLLRLLPLSSICSKMISLDMSSVAHSYNSGFANFVKHCRKLQRLWITGSIGDGTGGLLIVSSTCKDLRDLRLFKSNPAVVNGGATEEGFGCCIEGLPTASLFGILLPPDDECCLNNSI</sequence>
<protein>
    <submittedName>
        <fullName evidence="1">Uncharacterized protein</fullName>
    </submittedName>
</protein>
<organism evidence="1 2">
    <name type="scientific">Vaccinium darrowii</name>
    <dbReference type="NCBI Taxonomy" id="229202"/>
    <lineage>
        <taxon>Eukaryota</taxon>
        <taxon>Viridiplantae</taxon>
        <taxon>Streptophyta</taxon>
        <taxon>Embryophyta</taxon>
        <taxon>Tracheophyta</taxon>
        <taxon>Spermatophyta</taxon>
        <taxon>Magnoliopsida</taxon>
        <taxon>eudicotyledons</taxon>
        <taxon>Gunneridae</taxon>
        <taxon>Pentapetalae</taxon>
        <taxon>asterids</taxon>
        <taxon>Ericales</taxon>
        <taxon>Ericaceae</taxon>
        <taxon>Vaccinioideae</taxon>
        <taxon>Vaccinieae</taxon>
        <taxon>Vaccinium</taxon>
    </lineage>
</organism>
<accession>A0ACB7X2W2</accession>
<comment type="caution">
    <text evidence="1">The sequence shown here is derived from an EMBL/GenBank/DDBJ whole genome shotgun (WGS) entry which is preliminary data.</text>
</comment>
<dbReference type="EMBL" id="CM037152">
    <property type="protein sequence ID" value="KAH7834825.1"/>
    <property type="molecule type" value="Genomic_DNA"/>
</dbReference>
<evidence type="ECO:0000313" key="2">
    <source>
        <dbReference type="Proteomes" id="UP000828048"/>
    </source>
</evidence>
<name>A0ACB7X2W2_9ERIC</name>
<evidence type="ECO:0000313" key="1">
    <source>
        <dbReference type="EMBL" id="KAH7834825.1"/>
    </source>
</evidence>
<keyword evidence="2" id="KW-1185">Reference proteome</keyword>
<reference evidence="1 2" key="1">
    <citation type="journal article" date="2021" name="Hortic Res">
        <title>High-quality reference genome and annotation aids understanding of berry development for evergreen blueberry (Vaccinium darrowii).</title>
        <authorList>
            <person name="Yu J."/>
            <person name="Hulse-Kemp A.M."/>
            <person name="Babiker E."/>
            <person name="Staton M."/>
        </authorList>
    </citation>
    <scope>NUCLEOTIDE SEQUENCE [LARGE SCALE GENOMIC DNA]</scope>
    <source>
        <strain evidence="2">cv. NJ 8807/NJ 8810</strain>
        <tissue evidence="1">Young leaf</tissue>
    </source>
</reference>